<protein>
    <submittedName>
        <fullName evidence="3">Transcriptional regulator LysR family</fullName>
    </submittedName>
</protein>
<dbReference type="AlphaFoldDB" id="F8GW00"/>
<dbReference type="CDD" id="cd00093">
    <property type="entry name" value="HTH_XRE"/>
    <property type="match status" value="1"/>
</dbReference>
<dbReference type="KEGG" id="cnc:CNE_BB1p02180"/>
<dbReference type="EMBL" id="CP002879">
    <property type="protein sequence ID" value="AEI81642.1"/>
    <property type="molecule type" value="Genomic_DNA"/>
</dbReference>
<dbReference type="HOGENOM" id="CLU_170172_0_0_4"/>
<dbReference type="InterPro" id="IPR001387">
    <property type="entry name" value="Cro/C1-type_HTH"/>
</dbReference>
<geneLocation type="plasmid" evidence="3 4">
    <name>pBB1</name>
</geneLocation>
<evidence type="ECO:0000313" key="3">
    <source>
        <dbReference type="EMBL" id="AEI81642.1"/>
    </source>
</evidence>
<dbReference type="SUPFAM" id="SSF47413">
    <property type="entry name" value="lambda repressor-like DNA-binding domains"/>
    <property type="match status" value="1"/>
</dbReference>
<organism evidence="3 4">
    <name type="scientific">Cupriavidus necator (strain ATCC 43291 / DSM 13513 / CCUG 52238 / LMG 8453 / N-1)</name>
    <name type="common">Ralstonia eutropha</name>
    <dbReference type="NCBI Taxonomy" id="1042878"/>
    <lineage>
        <taxon>Bacteria</taxon>
        <taxon>Pseudomonadati</taxon>
        <taxon>Pseudomonadota</taxon>
        <taxon>Betaproteobacteria</taxon>
        <taxon>Burkholderiales</taxon>
        <taxon>Burkholderiaceae</taxon>
        <taxon>Cupriavidus</taxon>
    </lineage>
</organism>
<dbReference type="InterPro" id="IPR010982">
    <property type="entry name" value="Lambda_DNA-bd_dom_sf"/>
</dbReference>
<evidence type="ECO:0000256" key="1">
    <source>
        <dbReference type="SAM" id="MobiDB-lite"/>
    </source>
</evidence>
<dbReference type="Gene3D" id="1.10.260.40">
    <property type="entry name" value="lambda repressor-like DNA-binding domains"/>
    <property type="match status" value="1"/>
</dbReference>
<dbReference type="SMART" id="SM00530">
    <property type="entry name" value="HTH_XRE"/>
    <property type="match status" value="1"/>
</dbReference>
<proteinExistence type="predicted"/>
<evidence type="ECO:0000259" key="2">
    <source>
        <dbReference type="PROSITE" id="PS50943"/>
    </source>
</evidence>
<accession>F8GW00</accession>
<evidence type="ECO:0000313" key="4">
    <source>
        <dbReference type="Proteomes" id="UP000006798"/>
    </source>
</evidence>
<feature type="region of interest" description="Disordered" evidence="1">
    <location>
        <begin position="1"/>
        <end position="30"/>
    </location>
</feature>
<dbReference type="GeneID" id="34312816"/>
<keyword evidence="3" id="KW-0614">Plasmid</keyword>
<name>F8GW00_CUPNN</name>
<gene>
    <name evidence="3" type="ordered locus">CNE_BB1p02180</name>
</gene>
<dbReference type="GO" id="GO:0003677">
    <property type="term" value="F:DNA binding"/>
    <property type="evidence" value="ECO:0007669"/>
    <property type="project" value="InterPro"/>
</dbReference>
<feature type="domain" description="HTH cro/C1-type" evidence="2">
    <location>
        <begin position="42"/>
        <end position="95"/>
    </location>
</feature>
<dbReference type="Proteomes" id="UP000006798">
    <property type="component" value="Plasmid pBB1"/>
</dbReference>
<dbReference type="RefSeq" id="WP_013958699.1">
    <property type="nucleotide sequence ID" value="NC_015727.1"/>
</dbReference>
<dbReference type="Pfam" id="PF13560">
    <property type="entry name" value="HTH_31"/>
    <property type="match status" value="1"/>
</dbReference>
<sequence>MENRLLAGFPSARTAPMPRSLPDPTPPSRATIRTIHQLGDRIRASRAGKGMPIDQAARHSGVSIGMLSKLENGKGVNLEHALRVLDGLGLTMLVVPKAHAPWLEQAAAHAAKIGEDVAWDQNA</sequence>
<reference evidence="3 4" key="1">
    <citation type="journal article" date="2011" name="J. Bacteriol.">
        <title>Complete genome sequence of the type strain Cupriavidus necator N-1.</title>
        <authorList>
            <person name="Poehlein A."/>
            <person name="Kusian B."/>
            <person name="Friedrich B."/>
            <person name="Daniel R."/>
            <person name="Bowien B."/>
        </authorList>
    </citation>
    <scope>NUCLEOTIDE SEQUENCE [LARGE SCALE GENOMIC DNA]</scope>
    <source>
        <strain evidence="4">ATCC 43291 / DSM 13513 / CCUG 52238 / LMG 8453 / N-1</strain>
        <plasmid evidence="3 4">pBB1</plasmid>
    </source>
</reference>
<dbReference type="PROSITE" id="PS50943">
    <property type="entry name" value="HTH_CROC1"/>
    <property type="match status" value="1"/>
</dbReference>